<feature type="region of interest" description="Disordered" evidence="6">
    <location>
        <begin position="1"/>
        <end position="38"/>
    </location>
</feature>
<evidence type="ECO:0000256" key="4">
    <source>
        <dbReference type="ARBA" id="ARBA00022840"/>
    </source>
</evidence>
<dbReference type="Pfam" id="PF00501">
    <property type="entry name" value="AMP-binding"/>
    <property type="match status" value="1"/>
</dbReference>
<dbReference type="GO" id="GO:0005524">
    <property type="term" value="F:ATP binding"/>
    <property type="evidence" value="ECO:0007669"/>
    <property type="project" value="UniProtKB-KW"/>
</dbReference>
<comment type="similarity">
    <text evidence="1">Belongs to the ATP-dependent AMP-binding enzyme family.</text>
</comment>
<dbReference type="PANTHER" id="PTHR43272:SF83">
    <property type="entry name" value="ACYL-COA SYNTHETASE LONG-CHAIN, ISOFORM J"/>
    <property type="match status" value="1"/>
</dbReference>
<evidence type="ECO:0000259" key="7">
    <source>
        <dbReference type="Pfam" id="PF00501"/>
    </source>
</evidence>
<dbReference type="InterPro" id="IPR042099">
    <property type="entry name" value="ANL_N_sf"/>
</dbReference>
<dbReference type="GO" id="GO:0005886">
    <property type="term" value="C:plasma membrane"/>
    <property type="evidence" value="ECO:0007669"/>
    <property type="project" value="TreeGrafter"/>
</dbReference>
<dbReference type="GO" id="GO:0004467">
    <property type="term" value="F:long-chain fatty acid-CoA ligase activity"/>
    <property type="evidence" value="ECO:0007669"/>
    <property type="project" value="UniProtKB-EC"/>
</dbReference>
<dbReference type="SUPFAM" id="SSF56801">
    <property type="entry name" value="Acetyl-CoA synthetase-like"/>
    <property type="match status" value="1"/>
</dbReference>
<evidence type="ECO:0000256" key="6">
    <source>
        <dbReference type="SAM" id="MobiDB-lite"/>
    </source>
</evidence>
<feature type="compositionally biased region" description="Basic and acidic residues" evidence="6">
    <location>
        <begin position="26"/>
        <end position="35"/>
    </location>
</feature>
<evidence type="ECO:0000256" key="3">
    <source>
        <dbReference type="ARBA" id="ARBA00022741"/>
    </source>
</evidence>
<keyword evidence="3" id="KW-0547">Nucleotide-binding</keyword>
<evidence type="ECO:0000313" key="9">
    <source>
        <dbReference type="Proteomes" id="UP001412239"/>
    </source>
</evidence>
<evidence type="ECO:0000256" key="5">
    <source>
        <dbReference type="ARBA" id="ARBA00036813"/>
    </source>
</evidence>
<accession>A0A292PSU3</accession>
<dbReference type="EMBL" id="LN891079">
    <property type="protein sequence ID" value="CUS09527.1"/>
    <property type="molecule type" value="Genomic_DNA"/>
</dbReference>
<dbReference type="AlphaFoldDB" id="A0A292PSU3"/>
<feature type="domain" description="AMP-dependent synthetase/ligase" evidence="7">
    <location>
        <begin position="98"/>
        <end position="533"/>
    </location>
</feature>
<sequence length="708" mass="77142">MAAQKKPIPTPALHKRGPFNVQVPGAEKKEGEGIPRRHPSAVTGLVSRLEPDIATTYDIVKRGAAKFGDAQALGSRSLVQIHEETKMIKRMVDGVEQEVPKKWAYYEMSGYTYLSFNEYLARVNTTGAALKALGLKKGEKLQIFAATRFDWLPDWIYFSTLSASERVADLVVACASQSLPIVTAYDTLGQSGLTHSLVQTEASAVFLDSHLLPQLISPLKEAVGVRYVIYNTDTPVKQEDIDALKAAHERLHILSIQELIKLGEENPCDPDPAGPEDLCGIMYTSGSTGTPKGVPLLHKNVVAAVSGVSVIIGPYIGPGDFLLTFLPLAHILEYVFENACLFWGGTMGYGNPKTLSEKSMRNCKGDIAEFRPTILVGVPAVWETVKKGVMDKVSNLPPLTQKLFWGAMSLKGMLLRSGLPGSGIVDIIFKKVRAATGGRLKVCMSGGGPIAKETQHFVSMTICPMVIGYGLTETSAIGCLMDPSEWNINSLGTIPACAEIKLVDYPEAGYFTHNDPEQGEVWIRGDSVASSYFMNDAETVAAFEDGWFKTGDIGEWDSNGHLKLIDRKKNLIKTLNGEYIALEKLESVYRASSVVGNICVYADEQKTKPVAIIFPVEAALKKLAAENSIEGEFEQLVHDAKLNQIVMRELIAAGKRGGLAGIELIEGCVLTDEEWTPQNNLVTSAQKLNRKGILQRYQSEVDRAYGGS</sequence>
<dbReference type="PROSITE" id="PS00455">
    <property type="entry name" value="AMP_BINDING"/>
    <property type="match status" value="1"/>
</dbReference>
<dbReference type="GO" id="GO:0005783">
    <property type="term" value="C:endoplasmic reticulum"/>
    <property type="evidence" value="ECO:0007669"/>
    <property type="project" value="TreeGrafter"/>
</dbReference>
<organism evidence="8 9">
    <name type="scientific">Tuber aestivum</name>
    <name type="common">summer truffle</name>
    <dbReference type="NCBI Taxonomy" id="59557"/>
    <lineage>
        <taxon>Eukaryota</taxon>
        <taxon>Fungi</taxon>
        <taxon>Dikarya</taxon>
        <taxon>Ascomycota</taxon>
        <taxon>Pezizomycotina</taxon>
        <taxon>Pezizomycetes</taxon>
        <taxon>Pezizales</taxon>
        <taxon>Tuberaceae</taxon>
        <taxon>Tuber</taxon>
    </lineage>
</organism>
<dbReference type="PANTHER" id="PTHR43272">
    <property type="entry name" value="LONG-CHAIN-FATTY-ACID--COA LIGASE"/>
    <property type="match status" value="1"/>
</dbReference>
<gene>
    <name evidence="8" type="ORF">GSTUAT00006400001</name>
</gene>
<dbReference type="InterPro" id="IPR000873">
    <property type="entry name" value="AMP-dep_synth/lig_dom"/>
</dbReference>
<comment type="catalytic activity">
    <reaction evidence="5">
        <text>a long-chain fatty acid + ATP + CoA = a long-chain fatty acyl-CoA + AMP + diphosphate</text>
        <dbReference type="Rhea" id="RHEA:15421"/>
        <dbReference type="ChEBI" id="CHEBI:30616"/>
        <dbReference type="ChEBI" id="CHEBI:33019"/>
        <dbReference type="ChEBI" id="CHEBI:57287"/>
        <dbReference type="ChEBI" id="CHEBI:57560"/>
        <dbReference type="ChEBI" id="CHEBI:83139"/>
        <dbReference type="ChEBI" id="CHEBI:456215"/>
        <dbReference type="EC" id="6.2.1.3"/>
    </reaction>
</comment>
<proteinExistence type="inferred from homology"/>
<dbReference type="Proteomes" id="UP001412239">
    <property type="component" value="Unassembled WGS sequence"/>
</dbReference>
<keyword evidence="9" id="KW-1185">Reference proteome</keyword>
<dbReference type="InterPro" id="IPR020845">
    <property type="entry name" value="AMP-binding_CS"/>
</dbReference>
<keyword evidence="4" id="KW-0067">ATP-binding</keyword>
<evidence type="ECO:0000256" key="2">
    <source>
        <dbReference type="ARBA" id="ARBA00022598"/>
    </source>
</evidence>
<dbReference type="GO" id="GO:0035336">
    <property type="term" value="P:long-chain fatty-acyl-CoA metabolic process"/>
    <property type="evidence" value="ECO:0007669"/>
    <property type="project" value="TreeGrafter"/>
</dbReference>
<reference evidence="8" key="1">
    <citation type="submission" date="2015-10" db="EMBL/GenBank/DDBJ databases">
        <authorList>
            <person name="Regsiter A."/>
            <person name="william w."/>
        </authorList>
    </citation>
    <scope>NUCLEOTIDE SEQUENCE</scope>
    <source>
        <strain evidence="8">Montdore</strain>
    </source>
</reference>
<name>A0A292PSU3_9PEZI</name>
<evidence type="ECO:0000313" key="8">
    <source>
        <dbReference type="EMBL" id="CUS09527.1"/>
    </source>
</evidence>
<evidence type="ECO:0000256" key="1">
    <source>
        <dbReference type="ARBA" id="ARBA00006432"/>
    </source>
</evidence>
<protein>
    <recommendedName>
        <fullName evidence="7">AMP-dependent synthetase/ligase domain-containing protein</fullName>
    </recommendedName>
</protein>
<dbReference type="Gene3D" id="3.40.50.12780">
    <property type="entry name" value="N-terminal domain of ligase-like"/>
    <property type="match status" value="1"/>
</dbReference>
<keyword evidence="2" id="KW-0436">Ligase</keyword>
<dbReference type="GO" id="GO:0005811">
    <property type="term" value="C:lipid droplet"/>
    <property type="evidence" value="ECO:0007669"/>
    <property type="project" value="TreeGrafter"/>
</dbReference>